<evidence type="ECO:0000256" key="6">
    <source>
        <dbReference type="ARBA" id="ARBA00023235"/>
    </source>
</evidence>
<dbReference type="NCBIfam" id="NF002794">
    <property type="entry name" value="PRK02925.1"/>
    <property type="match status" value="1"/>
</dbReference>
<evidence type="ECO:0000313" key="8">
    <source>
        <dbReference type="Proteomes" id="UP000650081"/>
    </source>
</evidence>
<gene>
    <name evidence="7" type="primary">uxaC</name>
    <name evidence="7" type="ORF">H9S92_13260</name>
</gene>
<dbReference type="GO" id="GO:0008880">
    <property type="term" value="F:glucuronate isomerase activity"/>
    <property type="evidence" value="ECO:0007669"/>
    <property type="project" value="UniProtKB-EC"/>
</dbReference>
<reference evidence="7" key="1">
    <citation type="submission" date="2020-08" db="EMBL/GenBank/DDBJ databases">
        <title>Lewinella bacteria from marine environments.</title>
        <authorList>
            <person name="Zhong Y."/>
        </authorList>
    </citation>
    <scope>NUCLEOTIDE SEQUENCE</scope>
    <source>
        <strain evidence="7">KCTC 42187</strain>
    </source>
</reference>
<sequence>MLSFINDNFLLRGAVAERLFHATARHLPVVDYHNHLDPAALAGDRTFEDLTALWIAGDPYKHRAMRINGITEERITGQASAYDKFLAWAETFPRTWGNPLYHWNCLELQRVFGEEELLSPATAEDIWRRANAQLGEPRLSAQGILRGFGVETLCTSDDLLQDLGFHGRATARGTLTVLPSLRGDSITDVTRSGFPAWLAQLAALTGREIRTLEDYLVAVDLRLEEFARAGGVLADHALNSGYRFLPCTHERAAELFAGAAAGAKLGEEAGLAIKNYLILELASRYASRDWGLQLHVGAQRKTSARLRSLAGDAGGYASIGSAADVASIATLLDTIERGQHGLPDIILYTLNPSDNAGFASLTGSFAESGRPGKIQFGPSWWYNDHLDGIRDQLQAVAAHGLLHHFIGMTTDSRSLLSFSRHEYFRRILCNLLGEWVDAGRIPNDEALLTEAVTNIGYRNAADWLGRKVAAASPTLSSN</sequence>
<dbReference type="PANTHER" id="PTHR30068:SF4">
    <property type="entry name" value="URONATE ISOMERASE"/>
    <property type="match status" value="1"/>
</dbReference>
<keyword evidence="6 7" id="KW-0413">Isomerase</keyword>
<dbReference type="AlphaFoldDB" id="A0A923TDR8"/>
<dbReference type="GO" id="GO:0042840">
    <property type="term" value="P:D-glucuronate catabolic process"/>
    <property type="evidence" value="ECO:0007669"/>
    <property type="project" value="TreeGrafter"/>
</dbReference>
<dbReference type="Pfam" id="PF02614">
    <property type="entry name" value="UxaC"/>
    <property type="match status" value="1"/>
</dbReference>
<evidence type="ECO:0000256" key="3">
    <source>
        <dbReference type="ARBA" id="ARBA00008397"/>
    </source>
</evidence>
<evidence type="ECO:0000256" key="5">
    <source>
        <dbReference type="ARBA" id="ARBA00020555"/>
    </source>
</evidence>
<dbReference type="InterPro" id="IPR003766">
    <property type="entry name" value="Uronate_isomerase"/>
</dbReference>
<keyword evidence="8" id="KW-1185">Reference proteome</keyword>
<comment type="catalytic activity">
    <reaction evidence="1">
        <text>D-glucuronate = D-fructuronate</text>
        <dbReference type="Rhea" id="RHEA:13049"/>
        <dbReference type="ChEBI" id="CHEBI:58720"/>
        <dbReference type="ChEBI" id="CHEBI:59863"/>
        <dbReference type="EC" id="5.3.1.12"/>
    </reaction>
</comment>
<comment type="similarity">
    <text evidence="3">Belongs to the metallo-dependent hydrolases superfamily. Uronate isomerase family.</text>
</comment>
<dbReference type="GO" id="GO:0019698">
    <property type="term" value="P:D-galacturonate catabolic process"/>
    <property type="evidence" value="ECO:0007669"/>
    <property type="project" value="TreeGrafter"/>
</dbReference>
<evidence type="ECO:0000256" key="2">
    <source>
        <dbReference type="ARBA" id="ARBA00004892"/>
    </source>
</evidence>
<evidence type="ECO:0000256" key="4">
    <source>
        <dbReference type="ARBA" id="ARBA00012546"/>
    </source>
</evidence>
<comment type="caution">
    <text evidence="7">The sequence shown here is derived from an EMBL/GenBank/DDBJ whole genome shotgun (WGS) entry which is preliminary data.</text>
</comment>
<accession>A0A923TDR8</accession>
<dbReference type="PANTHER" id="PTHR30068">
    <property type="entry name" value="URONATE ISOMERASE"/>
    <property type="match status" value="1"/>
</dbReference>
<dbReference type="Proteomes" id="UP000650081">
    <property type="component" value="Unassembled WGS sequence"/>
</dbReference>
<evidence type="ECO:0000256" key="1">
    <source>
        <dbReference type="ARBA" id="ARBA00001165"/>
    </source>
</evidence>
<comment type="pathway">
    <text evidence="2">Carbohydrate metabolism; pentose and glucuronate interconversion.</text>
</comment>
<protein>
    <recommendedName>
        <fullName evidence="5">Uronate isomerase</fullName>
        <ecNumber evidence="4">5.3.1.12</ecNumber>
    </recommendedName>
</protein>
<dbReference type="SUPFAM" id="SSF51556">
    <property type="entry name" value="Metallo-dependent hydrolases"/>
    <property type="match status" value="1"/>
</dbReference>
<dbReference type="Gene3D" id="1.10.2020.10">
    <property type="entry name" value="uronate isomerase, domain 2, chain A"/>
    <property type="match status" value="1"/>
</dbReference>
<name>A0A923TDR8_9BACT</name>
<dbReference type="Gene3D" id="3.20.20.140">
    <property type="entry name" value="Metal-dependent hydrolases"/>
    <property type="match status" value="1"/>
</dbReference>
<proteinExistence type="inferred from homology"/>
<dbReference type="EC" id="5.3.1.12" evidence="4"/>
<dbReference type="InterPro" id="IPR032466">
    <property type="entry name" value="Metal_Hydrolase"/>
</dbReference>
<evidence type="ECO:0000313" key="7">
    <source>
        <dbReference type="EMBL" id="MBC6995142.1"/>
    </source>
</evidence>
<organism evidence="7 8">
    <name type="scientific">Neolewinella lacunae</name>
    <dbReference type="NCBI Taxonomy" id="1517758"/>
    <lineage>
        <taxon>Bacteria</taxon>
        <taxon>Pseudomonadati</taxon>
        <taxon>Bacteroidota</taxon>
        <taxon>Saprospiria</taxon>
        <taxon>Saprospirales</taxon>
        <taxon>Lewinellaceae</taxon>
        <taxon>Neolewinella</taxon>
    </lineage>
</organism>
<dbReference type="EMBL" id="JACSIT010000118">
    <property type="protein sequence ID" value="MBC6995142.1"/>
    <property type="molecule type" value="Genomic_DNA"/>
</dbReference>
<dbReference type="RefSeq" id="WP_187467190.1">
    <property type="nucleotide sequence ID" value="NZ_JACSIT010000118.1"/>
</dbReference>